<dbReference type="CDD" id="cd13116">
    <property type="entry name" value="POLO_box_Plk4_3"/>
    <property type="match status" value="1"/>
</dbReference>
<feature type="region of interest" description="Disordered" evidence="20">
    <location>
        <begin position="439"/>
        <end position="458"/>
    </location>
</feature>
<comment type="subunit">
    <text evidence="16">Homodimer. Interacts with CEP152 (via N-terminus). Interacts with CEP78; this interaction may be important for proper PLK4 localization to the centriole and PLK4-induced overduplication of centrioles. Interacts with CEP131. Interacts simultaneously with TENT5C and CEP192. Interacts with TENT5C; this interaction leads to the TENT5C recruitment in the centrosome. Interacts with CEP85; this interaction may be important in cell migration and centriole assembly.</text>
</comment>
<feature type="region of interest" description="Disordered" evidence="20">
    <location>
        <begin position="345"/>
        <end position="427"/>
    </location>
</feature>
<evidence type="ECO:0000256" key="10">
    <source>
        <dbReference type="ARBA" id="ARBA00022840"/>
    </source>
</evidence>
<dbReference type="InterPro" id="IPR033696">
    <property type="entry name" value="POLO_box_Plk4_C"/>
</dbReference>
<dbReference type="Gene3D" id="3.30.1120.120">
    <property type="match status" value="1"/>
</dbReference>
<dbReference type="EC" id="2.7.11.21" evidence="3"/>
<feature type="compositionally biased region" description="Polar residues" evidence="20">
    <location>
        <begin position="382"/>
        <end position="393"/>
    </location>
</feature>
<dbReference type="PROSITE" id="PS00109">
    <property type="entry name" value="PROTEIN_KINASE_TYR"/>
    <property type="match status" value="1"/>
</dbReference>
<dbReference type="GO" id="GO:0005524">
    <property type="term" value="F:ATP binding"/>
    <property type="evidence" value="ECO:0007669"/>
    <property type="project" value="UniProtKB-UniRule"/>
</dbReference>
<keyword evidence="12" id="KW-0206">Cytoskeleton</keyword>
<dbReference type="Pfam" id="PF00069">
    <property type="entry name" value="Pkinase"/>
    <property type="match status" value="1"/>
</dbReference>
<dbReference type="InterPro" id="IPR046437">
    <property type="entry name" value="Ser_Thr-PK_POLO_box_1_sf"/>
</dbReference>
<keyword evidence="11" id="KW-0832">Ubl conjugation</keyword>
<evidence type="ECO:0000259" key="21">
    <source>
        <dbReference type="PROSITE" id="PS50011"/>
    </source>
</evidence>
<evidence type="ECO:0000256" key="17">
    <source>
        <dbReference type="ARBA" id="ARBA00047802"/>
    </source>
</evidence>
<reference evidence="25" key="1">
    <citation type="submission" date="2020-08" db="EMBL/GenBank/DDBJ databases">
        <authorList>
            <person name="Shumante A."/>
            <person name="Zimin A.V."/>
            <person name="Puiu D."/>
            <person name="Salzberg S.L."/>
        </authorList>
    </citation>
    <scope>NUCLEOTIDE SEQUENCE</scope>
    <source>
        <strain evidence="25">WC2-LM</strain>
        <tissue evidence="25">Liver</tissue>
    </source>
</reference>
<proteinExistence type="predicted"/>
<evidence type="ECO:0000259" key="23">
    <source>
        <dbReference type="PROSITE" id="PS51984"/>
    </source>
</evidence>
<evidence type="ECO:0000256" key="2">
    <source>
        <dbReference type="ARBA" id="ARBA00004626"/>
    </source>
</evidence>
<evidence type="ECO:0000313" key="25">
    <source>
        <dbReference type="EMBL" id="KAF7473271.1"/>
    </source>
</evidence>
<dbReference type="FunFam" id="3.30.200.20:FF:000221">
    <property type="entry name" value="Putative serine/threonine-protein kinase PLK4"/>
    <property type="match status" value="1"/>
</dbReference>
<dbReference type="InterPro" id="IPR017441">
    <property type="entry name" value="Protein_kinase_ATP_BS"/>
</dbReference>
<evidence type="ECO:0000256" key="11">
    <source>
        <dbReference type="ARBA" id="ARBA00022843"/>
    </source>
</evidence>
<feature type="domain" description="Protein kinase" evidence="21">
    <location>
        <begin position="12"/>
        <end position="265"/>
    </location>
</feature>
<dbReference type="CDD" id="cd14186">
    <property type="entry name" value="STKc_PLK4"/>
    <property type="match status" value="1"/>
</dbReference>
<organism evidence="25 26">
    <name type="scientific">Marmota monax</name>
    <name type="common">Woodchuck</name>
    <dbReference type="NCBI Taxonomy" id="9995"/>
    <lineage>
        <taxon>Eukaryota</taxon>
        <taxon>Metazoa</taxon>
        <taxon>Chordata</taxon>
        <taxon>Craniata</taxon>
        <taxon>Vertebrata</taxon>
        <taxon>Euteleostomi</taxon>
        <taxon>Mammalia</taxon>
        <taxon>Eutheria</taxon>
        <taxon>Euarchontoglires</taxon>
        <taxon>Glires</taxon>
        <taxon>Rodentia</taxon>
        <taxon>Sciuromorpha</taxon>
        <taxon>Sciuridae</taxon>
        <taxon>Xerinae</taxon>
        <taxon>Marmotini</taxon>
        <taxon>Marmota</taxon>
    </lineage>
</organism>
<dbReference type="GO" id="GO:0004674">
    <property type="term" value="F:protein serine/threonine kinase activity"/>
    <property type="evidence" value="ECO:0007669"/>
    <property type="project" value="UniProtKB-KW"/>
</dbReference>
<dbReference type="InterPro" id="IPR033698">
    <property type="entry name" value="POLO_box_Plk4_2"/>
</dbReference>
<dbReference type="PROSITE" id="PS51984">
    <property type="entry name" value="CPB1"/>
    <property type="match status" value="1"/>
</dbReference>
<evidence type="ECO:0000256" key="19">
    <source>
        <dbReference type="PROSITE-ProRule" id="PRU10141"/>
    </source>
</evidence>
<dbReference type="Gene3D" id="1.10.510.10">
    <property type="entry name" value="Transferase(Phosphotransferase) domain 1"/>
    <property type="match status" value="1"/>
</dbReference>
<evidence type="ECO:0000259" key="24">
    <source>
        <dbReference type="PROSITE" id="PS51985"/>
    </source>
</evidence>
<feature type="compositionally biased region" description="Polar residues" evidence="20">
    <location>
        <begin position="440"/>
        <end position="455"/>
    </location>
</feature>
<name>A0A834QBN9_MARMO</name>
<evidence type="ECO:0000256" key="20">
    <source>
        <dbReference type="SAM" id="MobiDB-lite"/>
    </source>
</evidence>
<keyword evidence="9 25" id="KW-0418">Kinase</keyword>
<dbReference type="GO" id="GO:0005634">
    <property type="term" value="C:nucleus"/>
    <property type="evidence" value="ECO:0007669"/>
    <property type="project" value="TreeGrafter"/>
</dbReference>
<dbReference type="GO" id="GO:0007099">
    <property type="term" value="P:centriole replication"/>
    <property type="evidence" value="ECO:0007669"/>
    <property type="project" value="UniProtKB-ARBA"/>
</dbReference>
<dbReference type="FunFam" id="3.30.1120.120:FF:000001">
    <property type="entry name" value="serine/threonine-protein kinase PLK4 isoform X2"/>
    <property type="match status" value="1"/>
</dbReference>
<comment type="subcellular location">
    <subcellularLocation>
        <location evidence="2">Cleavage furrow</location>
    </subcellularLocation>
    <subcellularLocation>
        <location evidence="1">Cytoplasm</location>
        <location evidence="1">Cytoskeleton</location>
        <location evidence="1">Microtubule organizing center</location>
        <location evidence="1">Centrosome</location>
        <location evidence="1">Centriole</location>
    </subcellularLocation>
</comment>
<dbReference type="EMBL" id="WJEC01006446">
    <property type="protein sequence ID" value="KAF7473271.1"/>
    <property type="molecule type" value="Genomic_DNA"/>
</dbReference>
<dbReference type="Pfam" id="PF18190">
    <property type="entry name" value="Plk4_PB1"/>
    <property type="match status" value="1"/>
</dbReference>
<evidence type="ECO:0000256" key="6">
    <source>
        <dbReference type="ARBA" id="ARBA00022527"/>
    </source>
</evidence>
<dbReference type="Gene3D" id="3.30.1120.130">
    <property type="match status" value="1"/>
</dbReference>
<evidence type="ECO:0000256" key="16">
    <source>
        <dbReference type="ARBA" id="ARBA00046774"/>
    </source>
</evidence>
<evidence type="ECO:0000256" key="9">
    <source>
        <dbReference type="ARBA" id="ARBA00022777"/>
    </source>
</evidence>
<feature type="binding site" evidence="19">
    <location>
        <position position="41"/>
    </location>
    <ligand>
        <name>ATP</name>
        <dbReference type="ChEBI" id="CHEBI:30616"/>
    </ligand>
</feature>
<dbReference type="AlphaFoldDB" id="A0A834QBN9"/>
<dbReference type="SUPFAM" id="SSF56112">
    <property type="entry name" value="Protein kinase-like (PK-like)"/>
    <property type="match status" value="1"/>
</dbReference>
<feature type="domain" description="Cryptic POLO box 2 (CPB2)" evidence="24">
    <location>
        <begin position="623"/>
        <end position="736"/>
    </location>
</feature>
<evidence type="ECO:0000256" key="5">
    <source>
        <dbReference type="ARBA" id="ARBA00022490"/>
    </source>
</evidence>
<evidence type="ECO:0000313" key="26">
    <source>
        <dbReference type="Proteomes" id="UP000662637"/>
    </source>
</evidence>
<sequence length="860" mass="96428">MATCIGEKIEDFKVGNLLGKGSFAGVYRAESIHTGLEVAIKMIDKKAMYKAGMVQRVQNEVKIHCQLKHPSILELYNYFEDNNYVYLVLEMCHNGEMNRYLKNRMKPFSENEARHFMHQIITGMLYLHSHGILHRDLTLSNLLLTRNMNIKIADFGLATQLTMPHEKHYTLCGTPNYISPEIATRSAHGLESDVWSLGCMFYTLLIGRPPFDTDTVKNTLNKVVLADYEMPTFLSREAKDLIHQLLRRNPADRLSLSSILDHPFMSRNSSTKSKDLGTVEDSIDSGHATISTAVTASSSTSVSGSLLDRRRLLISQPLPNKMTVFPKHKNSSVFSSGDGSSFCTQWGNQAHETSNSGRGRVIQDAEERPHSRYLRRAHSSDRSGTSNSQSRAKTYTMERCHSVETLSKSKRSGIEENEDRYPPTNNNVNIFHFFKEKTSHSSGSFERPDNNQALSNHLCPGKSPFPFSDQTPQTEIVQQWFGNLQMNDPLSEQIKTRGMESTVGYQKHTLRSITSPLIAHRLKPIRQKTKKAVVSILDSEEVCVELLKEYASQEYVKEVLQISSDGNMITIYYPNDGRGFPLADKPPLPTDNISRYNFDNLPEKYWRKYQYASRFVQLVRSKSPKITYFTRYAKCILMENSPDADFEVWFYDGAKIHKTEDLIQVIEKTGKSYTLKDENQIHSLKEEIKIYMDHANEAHRICLALESVISGEEKKSGSAPFFPIIVGRKPGNTSSPKALSTPPCVDPNYAIRDAPSLGRSIMNSAATPTQAPILNPSIVTAEGLGHTTTASGTNVSSNNLKDCLPTSAQLLKSVFVKNVGWATQLTSGAVWVQFNDGSQLVVQAGVSSISYTSPNGQTTR</sequence>
<dbReference type="CDD" id="cd13114">
    <property type="entry name" value="POLO_box_Plk4_1"/>
    <property type="match status" value="1"/>
</dbReference>
<keyword evidence="8 19" id="KW-0547">Nucleotide-binding</keyword>
<dbReference type="PROSITE" id="PS51985">
    <property type="entry name" value="CPB2"/>
    <property type="match status" value="1"/>
</dbReference>
<keyword evidence="6" id="KW-0723">Serine/threonine-protein kinase</keyword>
<dbReference type="FunFam" id="3.30.1120.130:FF:000001">
    <property type="entry name" value="serine/threonine-protein kinase PLK4 isoform X1"/>
    <property type="match status" value="1"/>
</dbReference>
<evidence type="ECO:0000256" key="8">
    <source>
        <dbReference type="ARBA" id="ARBA00022741"/>
    </source>
</evidence>
<keyword evidence="10 19" id="KW-0067">ATP-binding</keyword>
<comment type="catalytic activity">
    <reaction evidence="17">
        <text>L-threonyl-[protein] + ATP = O-phospho-L-threonyl-[protein] + ADP + H(+)</text>
        <dbReference type="Rhea" id="RHEA:46608"/>
        <dbReference type="Rhea" id="RHEA-COMP:11060"/>
        <dbReference type="Rhea" id="RHEA-COMP:11605"/>
        <dbReference type="ChEBI" id="CHEBI:15378"/>
        <dbReference type="ChEBI" id="CHEBI:30013"/>
        <dbReference type="ChEBI" id="CHEBI:30616"/>
        <dbReference type="ChEBI" id="CHEBI:61977"/>
        <dbReference type="ChEBI" id="CHEBI:456216"/>
        <dbReference type="EC" id="2.7.11.21"/>
    </reaction>
</comment>
<keyword evidence="7" id="KW-0808">Transferase</keyword>
<feature type="domain" description="POLO box" evidence="22">
    <location>
        <begin position="809"/>
        <end position="860"/>
    </location>
</feature>
<dbReference type="GO" id="GO:0032154">
    <property type="term" value="C:cleavage furrow"/>
    <property type="evidence" value="ECO:0007669"/>
    <property type="project" value="UniProtKB-SubCell"/>
</dbReference>
<dbReference type="PANTHER" id="PTHR24345:SF89">
    <property type="entry name" value="SERINE_THREONINE-PROTEIN KINASE PLK4"/>
    <property type="match status" value="1"/>
</dbReference>
<feature type="compositionally biased region" description="Basic and acidic residues" evidence="20">
    <location>
        <begin position="361"/>
        <end position="370"/>
    </location>
</feature>
<dbReference type="PROSITE" id="PS00107">
    <property type="entry name" value="PROTEIN_KINASE_ATP"/>
    <property type="match status" value="1"/>
</dbReference>
<dbReference type="InterPro" id="IPR011009">
    <property type="entry name" value="Kinase-like_dom_sf"/>
</dbReference>
<accession>A0A834QBN9</accession>
<dbReference type="Proteomes" id="UP000662637">
    <property type="component" value="Unassembled WGS sequence"/>
</dbReference>
<evidence type="ECO:0000256" key="14">
    <source>
        <dbReference type="ARBA" id="ARBA00030429"/>
    </source>
</evidence>
<evidence type="ECO:0000256" key="13">
    <source>
        <dbReference type="ARBA" id="ARBA00030332"/>
    </source>
</evidence>
<dbReference type="FunFam" id="2.40.50.930:FF:000001">
    <property type="entry name" value="Serine/threonine-protein kinase PLK4"/>
    <property type="match status" value="1"/>
</dbReference>
<evidence type="ECO:0000259" key="22">
    <source>
        <dbReference type="PROSITE" id="PS50078"/>
    </source>
</evidence>
<dbReference type="Pfam" id="PF18409">
    <property type="entry name" value="Plk4_PB2"/>
    <property type="match status" value="1"/>
</dbReference>
<evidence type="ECO:0000256" key="12">
    <source>
        <dbReference type="ARBA" id="ARBA00023212"/>
    </source>
</evidence>
<dbReference type="PROSITE" id="PS50011">
    <property type="entry name" value="PROTEIN_KINASE_DOM"/>
    <property type="match status" value="1"/>
</dbReference>
<evidence type="ECO:0000256" key="4">
    <source>
        <dbReference type="ARBA" id="ARBA00020245"/>
    </source>
</evidence>
<dbReference type="CDD" id="cd13115">
    <property type="entry name" value="POLO_box_Plk4_2"/>
    <property type="match status" value="1"/>
</dbReference>
<dbReference type="FunFam" id="1.10.510.10:FF:000576">
    <property type="entry name" value="Serine/threonine-protein kinase PLK4"/>
    <property type="match status" value="1"/>
</dbReference>
<evidence type="ECO:0000256" key="7">
    <source>
        <dbReference type="ARBA" id="ARBA00022679"/>
    </source>
</evidence>
<dbReference type="PANTHER" id="PTHR24345">
    <property type="entry name" value="SERINE/THREONINE-PROTEIN KINASE PLK"/>
    <property type="match status" value="1"/>
</dbReference>
<evidence type="ECO:0000256" key="18">
    <source>
        <dbReference type="ARBA" id="ARBA00048347"/>
    </source>
</evidence>
<comment type="catalytic activity">
    <reaction evidence="18">
        <text>L-seryl-[protein] + ATP = O-phospho-L-seryl-[protein] + ADP + H(+)</text>
        <dbReference type="Rhea" id="RHEA:17989"/>
        <dbReference type="Rhea" id="RHEA-COMP:9863"/>
        <dbReference type="Rhea" id="RHEA-COMP:11604"/>
        <dbReference type="ChEBI" id="CHEBI:15378"/>
        <dbReference type="ChEBI" id="CHEBI:29999"/>
        <dbReference type="ChEBI" id="CHEBI:30616"/>
        <dbReference type="ChEBI" id="CHEBI:83421"/>
        <dbReference type="ChEBI" id="CHEBI:456216"/>
        <dbReference type="EC" id="2.7.11.21"/>
    </reaction>
</comment>
<dbReference type="Gene3D" id="3.30.200.20">
    <property type="entry name" value="Phosphorylase Kinase, domain 1"/>
    <property type="match status" value="1"/>
</dbReference>
<dbReference type="PROSITE" id="PS50078">
    <property type="entry name" value="POLO_BOX"/>
    <property type="match status" value="1"/>
</dbReference>
<dbReference type="InterPro" id="IPR033699">
    <property type="entry name" value="POLO_box_Plk4_1"/>
</dbReference>
<dbReference type="InterPro" id="IPR047108">
    <property type="entry name" value="Plk4-like_POLO_box_2_sf"/>
</dbReference>
<dbReference type="SUPFAM" id="SSF82615">
    <property type="entry name" value="Polo-box domain"/>
    <property type="match status" value="1"/>
</dbReference>
<evidence type="ECO:0000256" key="3">
    <source>
        <dbReference type="ARBA" id="ARBA00012424"/>
    </source>
</evidence>
<dbReference type="GO" id="GO:0005814">
    <property type="term" value="C:centriole"/>
    <property type="evidence" value="ECO:0007669"/>
    <property type="project" value="UniProtKB-SubCell"/>
</dbReference>
<comment type="caution">
    <text evidence="25">The sequence shown here is derived from an EMBL/GenBank/DDBJ whole genome shotgun (WGS) entry which is preliminary data.</text>
</comment>
<dbReference type="InterPro" id="IPR000959">
    <property type="entry name" value="POLO_box_dom"/>
</dbReference>
<evidence type="ECO:0000256" key="1">
    <source>
        <dbReference type="ARBA" id="ARBA00004114"/>
    </source>
</evidence>
<evidence type="ECO:0000256" key="15">
    <source>
        <dbReference type="ARBA" id="ARBA00030924"/>
    </source>
</evidence>
<dbReference type="InterPro" id="IPR000719">
    <property type="entry name" value="Prot_kinase_dom"/>
</dbReference>
<dbReference type="InterPro" id="IPR008266">
    <property type="entry name" value="Tyr_kinase_AS"/>
</dbReference>
<gene>
    <name evidence="25" type="ORF">GHT09_016064</name>
</gene>
<feature type="compositionally biased region" description="Polar residues" evidence="20">
    <location>
        <begin position="345"/>
        <end position="357"/>
    </location>
</feature>
<protein>
    <recommendedName>
        <fullName evidence="4">Serine/threonine-protein kinase PLK4</fullName>
        <ecNumber evidence="3">2.7.11.21</ecNumber>
    </recommendedName>
    <alternativeName>
        <fullName evidence="13">Polo-like kinase 4</fullName>
    </alternativeName>
    <alternativeName>
        <fullName evidence="14 15">Serine/threonine-protein kinase SAK</fullName>
    </alternativeName>
</protein>
<feature type="domain" description="Cryptic POLO box 1 (CPB1)" evidence="23">
    <location>
        <begin position="509"/>
        <end position="622"/>
    </location>
</feature>
<dbReference type="Gene3D" id="2.40.50.930">
    <property type="match status" value="1"/>
</dbReference>
<keyword evidence="5" id="KW-0963">Cytoplasm</keyword>